<dbReference type="InterPro" id="IPR027417">
    <property type="entry name" value="P-loop_NTPase"/>
</dbReference>
<dbReference type="InterPro" id="IPR029016">
    <property type="entry name" value="GAF-like_dom_sf"/>
</dbReference>
<dbReference type="Pfam" id="PF00158">
    <property type="entry name" value="Sigma54_activat"/>
    <property type="match status" value="1"/>
</dbReference>
<evidence type="ECO:0000256" key="6">
    <source>
        <dbReference type="ARBA" id="ARBA00023163"/>
    </source>
</evidence>
<organism evidence="8 9">
    <name type="scientific">Candidatus Wallbacteria bacterium HGW-Wallbacteria-1</name>
    <dbReference type="NCBI Taxonomy" id="2013854"/>
    <lineage>
        <taxon>Bacteria</taxon>
        <taxon>Candidatus Walliibacteriota</taxon>
    </lineage>
</organism>
<evidence type="ECO:0000313" key="8">
    <source>
        <dbReference type="EMBL" id="PKK90570.1"/>
    </source>
</evidence>
<keyword evidence="3" id="KW-0805">Transcription regulation</keyword>
<dbReference type="Proteomes" id="UP000233256">
    <property type="component" value="Unassembled WGS sequence"/>
</dbReference>
<dbReference type="FunFam" id="1.10.8.60:FF:000014">
    <property type="entry name" value="DNA-binding transcriptional regulator NtrC"/>
    <property type="match status" value="1"/>
</dbReference>
<dbReference type="Pfam" id="PF25601">
    <property type="entry name" value="AAA_lid_14"/>
    <property type="match status" value="1"/>
</dbReference>
<dbReference type="SUPFAM" id="SSF52540">
    <property type="entry name" value="P-loop containing nucleoside triphosphate hydrolases"/>
    <property type="match status" value="1"/>
</dbReference>
<evidence type="ECO:0000256" key="5">
    <source>
        <dbReference type="ARBA" id="ARBA00023159"/>
    </source>
</evidence>
<dbReference type="SMART" id="SM00065">
    <property type="entry name" value="GAF"/>
    <property type="match status" value="1"/>
</dbReference>
<dbReference type="InterPro" id="IPR003593">
    <property type="entry name" value="AAA+_ATPase"/>
</dbReference>
<dbReference type="CDD" id="cd00009">
    <property type="entry name" value="AAA"/>
    <property type="match status" value="1"/>
</dbReference>
<gene>
    <name evidence="8" type="ORF">CVV64_09435</name>
</gene>
<dbReference type="SUPFAM" id="SSF55781">
    <property type="entry name" value="GAF domain-like"/>
    <property type="match status" value="1"/>
</dbReference>
<dbReference type="InterPro" id="IPR003018">
    <property type="entry name" value="GAF"/>
</dbReference>
<evidence type="ECO:0000313" key="9">
    <source>
        <dbReference type="Proteomes" id="UP000233256"/>
    </source>
</evidence>
<dbReference type="PROSITE" id="PS00676">
    <property type="entry name" value="SIGMA54_INTERACT_2"/>
    <property type="match status" value="1"/>
</dbReference>
<dbReference type="InterPro" id="IPR009057">
    <property type="entry name" value="Homeodomain-like_sf"/>
</dbReference>
<comment type="caution">
    <text evidence="8">The sequence shown here is derived from an EMBL/GenBank/DDBJ whole genome shotgun (WGS) entry which is preliminary data.</text>
</comment>
<dbReference type="FunFam" id="3.40.50.300:FF:000006">
    <property type="entry name" value="DNA-binding transcriptional regulator NtrC"/>
    <property type="match status" value="1"/>
</dbReference>
<dbReference type="PANTHER" id="PTHR32071">
    <property type="entry name" value="TRANSCRIPTIONAL REGULATORY PROTEIN"/>
    <property type="match status" value="1"/>
</dbReference>
<dbReference type="GO" id="GO:0043565">
    <property type="term" value="F:sequence-specific DNA binding"/>
    <property type="evidence" value="ECO:0007669"/>
    <property type="project" value="InterPro"/>
</dbReference>
<evidence type="ECO:0000256" key="3">
    <source>
        <dbReference type="ARBA" id="ARBA00023015"/>
    </source>
</evidence>
<proteinExistence type="predicted"/>
<dbReference type="InterPro" id="IPR058031">
    <property type="entry name" value="AAA_lid_NorR"/>
</dbReference>
<dbReference type="AlphaFoldDB" id="A0A2N1PQF1"/>
<name>A0A2N1PQF1_9BACT</name>
<evidence type="ECO:0000259" key="7">
    <source>
        <dbReference type="PROSITE" id="PS50045"/>
    </source>
</evidence>
<keyword evidence="5" id="KW-0010">Activator</keyword>
<keyword evidence="6" id="KW-0804">Transcription</keyword>
<feature type="domain" description="Sigma-54 factor interaction" evidence="7">
    <location>
        <begin position="233"/>
        <end position="462"/>
    </location>
</feature>
<keyword evidence="1" id="KW-0547">Nucleotide-binding</keyword>
<dbReference type="PROSITE" id="PS00688">
    <property type="entry name" value="SIGMA54_INTERACT_3"/>
    <property type="match status" value="1"/>
</dbReference>
<keyword evidence="2" id="KW-0067">ATP-binding</keyword>
<reference evidence="8 9" key="1">
    <citation type="journal article" date="2017" name="ISME J.">
        <title>Potential for microbial H2 and metal transformations associated with novel bacteria and archaea in deep terrestrial subsurface sediments.</title>
        <authorList>
            <person name="Hernsdorf A.W."/>
            <person name="Amano Y."/>
            <person name="Miyakawa K."/>
            <person name="Ise K."/>
            <person name="Suzuki Y."/>
            <person name="Anantharaman K."/>
            <person name="Probst A."/>
            <person name="Burstein D."/>
            <person name="Thomas B.C."/>
            <person name="Banfield J.F."/>
        </authorList>
    </citation>
    <scope>NUCLEOTIDE SEQUENCE [LARGE SCALE GENOMIC DNA]</scope>
    <source>
        <strain evidence="8">HGW-Wallbacteria-1</strain>
    </source>
</reference>
<protein>
    <submittedName>
        <fullName evidence="8">Fis family transcriptional regulator</fullName>
    </submittedName>
</protein>
<dbReference type="Gene3D" id="3.30.450.40">
    <property type="match status" value="1"/>
</dbReference>
<dbReference type="Gene3D" id="1.10.10.60">
    <property type="entry name" value="Homeodomain-like"/>
    <property type="match status" value="1"/>
</dbReference>
<dbReference type="InterPro" id="IPR025943">
    <property type="entry name" value="Sigma_54_int_dom_ATP-bd_2"/>
</dbReference>
<dbReference type="InterPro" id="IPR025944">
    <property type="entry name" value="Sigma_54_int_dom_CS"/>
</dbReference>
<dbReference type="SUPFAM" id="SSF46689">
    <property type="entry name" value="Homeodomain-like"/>
    <property type="match status" value="1"/>
</dbReference>
<evidence type="ECO:0000256" key="2">
    <source>
        <dbReference type="ARBA" id="ARBA00022840"/>
    </source>
</evidence>
<dbReference type="GO" id="GO:0005524">
    <property type="term" value="F:ATP binding"/>
    <property type="evidence" value="ECO:0007669"/>
    <property type="project" value="UniProtKB-KW"/>
</dbReference>
<evidence type="ECO:0000256" key="1">
    <source>
        <dbReference type="ARBA" id="ARBA00022741"/>
    </source>
</evidence>
<evidence type="ECO:0000256" key="4">
    <source>
        <dbReference type="ARBA" id="ARBA00023125"/>
    </source>
</evidence>
<accession>A0A2N1PQF1</accession>
<sequence length="548" mass="62488">MNVTKCDIIFQCCKLVLESAGQLDMMEFSIVLCTWRNQRRTNKDSEMLTNIKRLNQLIEINRDLSSTLNHDKLLDLILTRITQSIDAEASSIILMDDDDRLTFISAIGEMHEEIKKMSLRRGEGIAGWVIENGKPVLVEKAEEDSRFHEDISKELSFPTRSMICVPLKLDNRTVGAIEVINSRSKSFFDQEDMDFLTEFSHQVAIALRNAKIFGKINNEVDELKSIFDLKHEIIGSSKALNQILRLVQKVAPKDIIVLITGKSGTGKEMIARAIHESSPRRHNVFVSVNCAAIPEELLESELFGHERGAFTGAVTSRKGKFEQANGGTLFLDEIGDMSLRAQAKVLRVIQDQIVQHVGGNREIKVNTRIVAATNKDLIFEIREGNFREDLYYRLNEITVELPPLEERREDIGPLAEHFIKIFDKSMNKNISGISRKALQRLYSHSWPGNVRELKNIIKRAMVFADGEMIDEDDLSPEVTGITHEESDEPVIEFFDAEGVPVSLSQIEKDHIERALIYTGWNKKRACEILEINRPRLDRKLKTYNINRE</sequence>
<keyword evidence="4" id="KW-0238">DNA-binding</keyword>
<dbReference type="Pfam" id="PF13185">
    <property type="entry name" value="GAF_2"/>
    <property type="match status" value="1"/>
</dbReference>
<dbReference type="Gene3D" id="1.10.8.60">
    <property type="match status" value="1"/>
</dbReference>
<dbReference type="EMBL" id="PGXC01000005">
    <property type="protein sequence ID" value="PKK90570.1"/>
    <property type="molecule type" value="Genomic_DNA"/>
</dbReference>
<dbReference type="PROSITE" id="PS50045">
    <property type="entry name" value="SIGMA54_INTERACT_4"/>
    <property type="match status" value="1"/>
</dbReference>
<dbReference type="SMART" id="SM00382">
    <property type="entry name" value="AAA"/>
    <property type="match status" value="1"/>
</dbReference>
<dbReference type="Gene3D" id="3.40.50.300">
    <property type="entry name" value="P-loop containing nucleotide triphosphate hydrolases"/>
    <property type="match status" value="1"/>
</dbReference>
<dbReference type="InterPro" id="IPR002197">
    <property type="entry name" value="HTH_Fis"/>
</dbReference>
<dbReference type="Pfam" id="PF02954">
    <property type="entry name" value="HTH_8"/>
    <property type="match status" value="1"/>
</dbReference>
<dbReference type="InterPro" id="IPR002078">
    <property type="entry name" value="Sigma_54_int"/>
</dbReference>
<dbReference type="GO" id="GO:0006355">
    <property type="term" value="P:regulation of DNA-templated transcription"/>
    <property type="evidence" value="ECO:0007669"/>
    <property type="project" value="InterPro"/>
</dbReference>